<protein>
    <submittedName>
        <fullName evidence="12">ABC transporter substrate-binding protein</fullName>
    </submittedName>
</protein>
<proteinExistence type="inferred from homology"/>
<dbReference type="EMBL" id="WTUZ01000004">
    <property type="protein sequence ID" value="MZQ80779.1"/>
    <property type="molecule type" value="Genomic_DNA"/>
</dbReference>
<evidence type="ECO:0000256" key="4">
    <source>
        <dbReference type="ARBA" id="ARBA00022729"/>
    </source>
</evidence>
<evidence type="ECO:0000256" key="2">
    <source>
        <dbReference type="ARBA" id="ARBA00008814"/>
    </source>
</evidence>
<dbReference type="AlphaFoldDB" id="A0A6L8UUG2"/>
<evidence type="ECO:0000259" key="10">
    <source>
        <dbReference type="PROSITE" id="PS01124"/>
    </source>
</evidence>
<dbReference type="PROSITE" id="PS00041">
    <property type="entry name" value="HTH_ARAC_FAMILY_1"/>
    <property type="match status" value="1"/>
</dbReference>
<dbReference type="PROSITE" id="PS01124">
    <property type="entry name" value="HTH_ARAC_FAMILY_2"/>
    <property type="match status" value="1"/>
</dbReference>
<dbReference type="GO" id="GO:0030288">
    <property type="term" value="C:outer membrane-bounded periplasmic space"/>
    <property type="evidence" value="ECO:0007669"/>
    <property type="project" value="TreeGrafter"/>
</dbReference>
<keyword evidence="4" id="KW-0732">Signal</keyword>
<feature type="coiled-coil region" evidence="8">
    <location>
        <begin position="474"/>
        <end position="501"/>
    </location>
</feature>
<dbReference type="GO" id="GO:1901678">
    <property type="term" value="P:iron coordination entity transport"/>
    <property type="evidence" value="ECO:0007669"/>
    <property type="project" value="UniProtKB-ARBA"/>
</dbReference>
<dbReference type="SUPFAM" id="SSF53807">
    <property type="entry name" value="Helical backbone' metal receptor"/>
    <property type="match status" value="1"/>
</dbReference>
<evidence type="ECO:0000256" key="7">
    <source>
        <dbReference type="ARBA" id="ARBA00023163"/>
    </source>
</evidence>
<dbReference type="Gene3D" id="3.40.50.1980">
    <property type="entry name" value="Nitrogenase molybdenum iron protein domain"/>
    <property type="match status" value="2"/>
</dbReference>
<dbReference type="InterPro" id="IPR018062">
    <property type="entry name" value="HTH_AraC-typ_CS"/>
</dbReference>
<dbReference type="Gene3D" id="1.10.10.60">
    <property type="entry name" value="Homeodomain-like"/>
    <property type="match status" value="2"/>
</dbReference>
<evidence type="ECO:0000256" key="3">
    <source>
        <dbReference type="ARBA" id="ARBA00022448"/>
    </source>
</evidence>
<dbReference type="Proteomes" id="UP000481087">
    <property type="component" value="Unassembled WGS sequence"/>
</dbReference>
<feature type="domain" description="HTH araC/xylS-type" evidence="10">
    <location>
        <begin position="153"/>
        <end position="251"/>
    </location>
</feature>
<keyword evidence="8" id="KW-0175">Coiled coil</keyword>
<evidence type="ECO:0000256" key="1">
    <source>
        <dbReference type="ARBA" id="ARBA00004196"/>
    </source>
</evidence>
<comment type="subcellular location">
    <subcellularLocation>
        <location evidence="1">Cell envelope</location>
    </subcellularLocation>
</comment>
<dbReference type="Pfam" id="PF01497">
    <property type="entry name" value="Peripla_BP_2"/>
    <property type="match status" value="1"/>
</dbReference>
<evidence type="ECO:0000256" key="5">
    <source>
        <dbReference type="ARBA" id="ARBA00023015"/>
    </source>
</evidence>
<keyword evidence="7" id="KW-0804">Transcription</keyword>
<name>A0A6L8UUG2_9BACL</name>
<dbReference type="Pfam" id="PF12833">
    <property type="entry name" value="HTH_18"/>
    <property type="match status" value="1"/>
</dbReference>
<dbReference type="GO" id="GO:0003700">
    <property type="term" value="F:DNA-binding transcription factor activity"/>
    <property type="evidence" value="ECO:0007669"/>
    <property type="project" value="InterPro"/>
</dbReference>
<dbReference type="SMART" id="SM00342">
    <property type="entry name" value="HTH_ARAC"/>
    <property type="match status" value="1"/>
</dbReference>
<feature type="domain" description="Fe/B12 periplasmic-binding" evidence="11">
    <location>
        <begin position="364"/>
        <end position="626"/>
    </location>
</feature>
<gene>
    <name evidence="12" type="ORF">GQF01_01320</name>
</gene>
<evidence type="ECO:0000313" key="12">
    <source>
        <dbReference type="EMBL" id="MZQ80779.1"/>
    </source>
</evidence>
<dbReference type="PANTHER" id="PTHR30532:SF29">
    <property type="entry name" value="FE(3+) DICITRATE-BINDING PERIPLASMIC PROTEIN"/>
    <property type="match status" value="1"/>
</dbReference>
<dbReference type="InterPro" id="IPR002491">
    <property type="entry name" value="ABC_transptr_periplasmic_BD"/>
</dbReference>
<dbReference type="InterPro" id="IPR009057">
    <property type="entry name" value="Homeodomain-like_sf"/>
</dbReference>
<accession>A0A6L8UUG2</accession>
<comment type="similarity">
    <text evidence="2">Belongs to the bacterial solute-binding protein 8 family.</text>
</comment>
<sequence length="626" mass="69896">MTSGEALRAYRLPSNAFIFALQGAASIALDDRDYAVNKFHLLHSGKGSYLDIQLTEDIFEYYLVLYKASIPLPTTKDKLKYIDKSNPFYMQYSFLPHLPMLLYQNLEQLEREWNDASRLSKLHAKTLLYNFIYELMCQLHDQDVPMIQGEPVTQAIRYIHEHYAEAITLERLAEVLDCSPRQVTRMFKSQMSASPIDYLIRYRMEKAKKLLLDTDATLQQIAAGVGYQDVYFFSRTFKKHTGIAPVHFKENHQIPLSSPNNPFLMSISSIALNKRGGHTSHEDNNHSQYRSEGVLPMYRSSKPSIALVLLLSLTLFVTACASSSSPAGDNGQAPASTSSTKEQAANERVLKDALGHEVKVPANPQRVIASYLEDHLVALGVKPVAQWSINKGTTSVQNYLQKDLNGIPTIPFDLPFEAVMSFKPDLIIMDSAETVAGDKYDQYSKIAPTYTVGGDKNNDWRQELLTIGEVLNKSKEAKQALETYDNKAKDAKEKLQKAIGTQKAAALWVTAKAVYVVSEKLSSGDVLYKDLGLNIPSVVQEASKTGTANWLALSMEKLATLDADYLFIVNSKGVSKEEIVKDPVWAGIPAVKKGQVYDFDNNSSWLYTGTIANSQMIDDVLKSVVK</sequence>
<evidence type="ECO:0000256" key="6">
    <source>
        <dbReference type="ARBA" id="ARBA00023125"/>
    </source>
</evidence>
<comment type="caution">
    <text evidence="12">The sequence shown here is derived from an EMBL/GenBank/DDBJ whole genome shotgun (WGS) entry which is preliminary data.</text>
</comment>
<evidence type="ECO:0000259" key="11">
    <source>
        <dbReference type="PROSITE" id="PS50983"/>
    </source>
</evidence>
<keyword evidence="6" id="KW-0238">DNA-binding</keyword>
<keyword evidence="3" id="KW-0813">Transport</keyword>
<reference evidence="12 13" key="1">
    <citation type="submission" date="2019-12" db="EMBL/GenBank/DDBJ databases">
        <title>Paenibacillus sp. nov. sp. isolated from soil.</title>
        <authorList>
            <person name="Kim J."/>
            <person name="Jeong S.E."/>
            <person name="Jung H.S."/>
            <person name="Jeon C.O."/>
        </authorList>
    </citation>
    <scope>NUCLEOTIDE SEQUENCE [LARGE SCALE GENOMIC DNA]</scope>
    <source>
        <strain evidence="12 13">5J-6</strain>
    </source>
</reference>
<dbReference type="CDD" id="cd01138">
    <property type="entry name" value="FeuA"/>
    <property type="match status" value="1"/>
</dbReference>
<feature type="compositionally biased region" description="Polar residues" evidence="9">
    <location>
        <begin position="323"/>
        <end position="343"/>
    </location>
</feature>
<keyword evidence="13" id="KW-1185">Reference proteome</keyword>
<organism evidence="12 13">
    <name type="scientific">Paenibacillus silvestris</name>
    <dbReference type="NCBI Taxonomy" id="2606219"/>
    <lineage>
        <taxon>Bacteria</taxon>
        <taxon>Bacillati</taxon>
        <taxon>Bacillota</taxon>
        <taxon>Bacilli</taxon>
        <taxon>Bacillales</taxon>
        <taxon>Paenibacillaceae</taxon>
        <taxon>Paenibacillus</taxon>
    </lineage>
</organism>
<dbReference type="PANTHER" id="PTHR30532">
    <property type="entry name" value="IRON III DICITRATE-BINDING PERIPLASMIC PROTEIN"/>
    <property type="match status" value="1"/>
</dbReference>
<evidence type="ECO:0000256" key="8">
    <source>
        <dbReference type="SAM" id="Coils"/>
    </source>
</evidence>
<feature type="region of interest" description="Disordered" evidence="9">
    <location>
        <begin position="323"/>
        <end position="345"/>
    </location>
</feature>
<keyword evidence="5" id="KW-0805">Transcription regulation</keyword>
<dbReference type="InterPro" id="IPR018060">
    <property type="entry name" value="HTH_AraC"/>
</dbReference>
<dbReference type="InterPro" id="IPR051313">
    <property type="entry name" value="Bact_iron-sidero_bind"/>
</dbReference>
<evidence type="ECO:0000256" key="9">
    <source>
        <dbReference type="SAM" id="MobiDB-lite"/>
    </source>
</evidence>
<dbReference type="GO" id="GO:0043565">
    <property type="term" value="F:sequence-specific DNA binding"/>
    <property type="evidence" value="ECO:0007669"/>
    <property type="project" value="InterPro"/>
</dbReference>
<dbReference type="PROSITE" id="PS50983">
    <property type="entry name" value="FE_B12_PBP"/>
    <property type="match status" value="1"/>
</dbReference>
<evidence type="ECO:0000313" key="13">
    <source>
        <dbReference type="Proteomes" id="UP000481087"/>
    </source>
</evidence>
<dbReference type="SUPFAM" id="SSF46689">
    <property type="entry name" value="Homeodomain-like"/>
    <property type="match status" value="2"/>
</dbReference>